<name>A0ABT0R4F3_9MICO</name>
<dbReference type="CDD" id="cd08556">
    <property type="entry name" value="GDPD"/>
    <property type="match status" value="1"/>
</dbReference>
<dbReference type="Proteomes" id="UP001203761">
    <property type="component" value="Unassembled WGS sequence"/>
</dbReference>
<feature type="domain" description="GP-PDE" evidence="1">
    <location>
        <begin position="5"/>
        <end position="248"/>
    </location>
</feature>
<dbReference type="PROSITE" id="PS51704">
    <property type="entry name" value="GP_PDE"/>
    <property type="match status" value="1"/>
</dbReference>
<dbReference type="Gene3D" id="3.20.20.190">
    <property type="entry name" value="Phosphatidylinositol (PI) phosphodiesterase"/>
    <property type="match status" value="1"/>
</dbReference>
<gene>
    <name evidence="2" type="ORF">Bequi_13080</name>
</gene>
<dbReference type="PANTHER" id="PTHR46211">
    <property type="entry name" value="GLYCEROPHOSPHORYL DIESTER PHOSPHODIESTERASE"/>
    <property type="match status" value="1"/>
</dbReference>
<dbReference type="RefSeq" id="WP_249738377.1">
    <property type="nucleotide sequence ID" value="NZ_JAKNCJ010000011.1"/>
</dbReference>
<dbReference type="Pfam" id="PF03009">
    <property type="entry name" value="GDPD"/>
    <property type="match status" value="1"/>
</dbReference>
<dbReference type="InterPro" id="IPR017946">
    <property type="entry name" value="PLC-like_Pdiesterase_TIM-brl"/>
</dbReference>
<proteinExistence type="predicted"/>
<keyword evidence="3" id="KW-1185">Reference proteome</keyword>
<dbReference type="SUPFAM" id="SSF51695">
    <property type="entry name" value="PLC-like phosphodiesterases"/>
    <property type="match status" value="1"/>
</dbReference>
<evidence type="ECO:0000313" key="3">
    <source>
        <dbReference type="Proteomes" id="UP001203761"/>
    </source>
</evidence>
<evidence type="ECO:0000259" key="1">
    <source>
        <dbReference type="PROSITE" id="PS51704"/>
    </source>
</evidence>
<organism evidence="2 3">
    <name type="scientific">Brachybacterium equifaecis</name>
    <dbReference type="NCBI Taxonomy" id="2910770"/>
    <lineage>
        <taxon>Bacteria</taxon>
        <taxon>Bacillati</taxon>
        <taxon>Actinomycetota</taxon>
        <taxon>Actinomycetes</taxon>
        <taxon>Micrococcales</taxon>
        <taxon>Dermabacteraceae</taxon>
        <taxon>Brachybacterium</taxon>
    </lineage>
</organism>
<protein>
    <submittedName>
        <fullName evidence="2">Glycerophosphodiester phosphodiesterase</fullName>
    </submittedName>
</protein>
<sequence length="264" mass="28058">MDFTPEIVGHRGAALLEPENTLAAFRRGVADGAAAIECDVHLSRDGHVVVMHDETIDRTAAPHSPRRRGAIADLTRAELDEVLLPGDQRVPSLAEFLDVATAGTPELGPAGVLVEVKAPEAAREVARQLRERFGASPEPLRGGTPPAVVISFHPEALAAVREEAPEIPIGYLVNFSGGATERILRELRAERLCMSIRGADRADAQLAARAGASFHVWTVNTAKQITKALAAGAASITTDDPAWAASEVAWQRENLSIRVATLAP</sequence>
<evidence type="ECO:0000313" key="2">
    <source>
        <dbReference type="EMBL" id="MCL6424298.1"/>
    </source>
</evidence>
<reference evidence="2" key="1">
    <citation type="submission" date="2022-02" db="EMBL/GenBank/DDBJ databases">
        <authorList>
            <person name="Lee M."/>
            <person name="Kim S.-J."/>
            <person name="Jung M.-Y."/>
        </authorList>
    </citation>
    <scope>NUCLEOTIDE SEQUENCE</scope>
    <source>
        <strain evidence="2">JHP9</strain>
    </source>
</reference>
<dbReference type="EMBL" id="JAKNCJ010000011">
    <property type="protein sequence ID" value="MCL6424298.1"/>
    <property type="molecule type" value="Genomic_DNA"/>
</dbReference>
<dbReference type="InterPro" id="IPR030395">
    <property type="entry name" value="GP_PDE_dom"/>
</dbReference>
<comment type="caution">
    <text evidence="2">The sequence shown here is derived from an EMBL/GenBank/DDBJ whole genome shotgun (WGS) entry which is preliminary data.</text>
</comment>
<accession>A0ABT0R4F3</accession>
<dbReference type="PANTHER" id="PTHR46211:SF1">
    <property type="entry name" value="GLYCEROPHOSPHODIESTER PHOSPHODIESTERASE, CYTOPLASMIC"/>
    <property type="match status" value="1"/>
</dbReference>